<sequence length="221" mass="25439">MEMHLPLVHRECGWTSIHPALTLIRGIVFTHEAVRDWEARLAPLLAEGLRQRRAGKAGRCWYVDETYLKIAGEWCYLYRAIDRDGNLVDVYLSETRDMAAAKAFFRSAKAVTRVEPQQVTTDGHTSYPKAIAGELGTDVDHRTSQYKNNVIEQNHRGIKGRYRPMRGFKIFKAAHRFCRAFDEVRNFLRPTSYINQNVSLARQRVLHVERVAALRDLISVA</sequence>
<dbReference type="PANTHER" id="PTHR35528:SF3">
    <property type="entry name" value="BLL1675 PROTEIN"/>
    <property type="match status" value="1"/>
</dbReference>
<dbReference type="PANTHER" id="PTHR35528">
    <property type="entry name" value="BLL1675 PROTEIN"/>
    <property type="match status" value="1"/>
</dbReference>
<keyword evidence="4" id="KW-0233">DNA recombination</keyword>
<organism evidence="6 7">
    <name type="scientific">Skermanella cutis</name>
    <dbReference type="NCBI Taxonomy" id="2775420"/>
    <lineage>
        <taxon>Bacteria</taxon>
        <taxon>Pseudomonadati</taxon>
        <taxon>Pseudomonadota</taxon>
        <taxon>Alphaproteobacteria</taxon>
        <taxon>Rhodospirillales</taxon>
        <taxon>Azospirillaceae</taxon>
        <taxon>Skermanella</taxon>
    </lineage>
</organism>
<dbReference type="EMBL" id="CP067421">
    <property type="protein sequence ID" value="QQP92763.1"/>
    <property type="molecule type" value="Genomic_DNA"/>
</dbReference>
<evidence type="ECO:0000256" key="3">
    <source>
        <dbReference type="ARBA" id="ARBA00023125"/>
    </source>
</evidence>
<dbReference type="InterPro" id="IPR052183">
    <property type="entry name" value="IS_Transposase"/>
</dbReference>
<dbReference type="NCBIfam" id="NF033587">
    <property type="entry name" value="transpos_IS6"/>
    <property type="match status" value="1"/>
</dbReference>
<evidence type="ECO:0000313" key="6">
    <source>
        <dbReference type="EMBL" id="QQP92763.1"/>
    </source>
</evidence>
<evidence type="ECO:0000256" key="4">
    <source>
        <dbReference type="ARBA" id="ARBA00023172"/>
    </source>
</evidence>
<dbReference type="Pfam" id="PF13610">
    <property type="entry name" value="DDE_Tnp_IS240"/>
    <property type="match status" value="1"/>
</dbReference>
<feature type="domain" description="DDE" evidence="5">
    <location>
        <begin position="60"/>
        <end position="188"/>
    </location>
</feature>
<keyword evidence="7" id="KW-1185">Reference proteome</keyword>
<evidence type="ECO:0000256" key="1">
    <source>
        <dbReference type="ARBA" id="ARBA00002286"/>
    </source>
</evidence>
<proteinExistence type="predicted"/>
<dbReference type="Gene3D" id="3.30.420.10">
    <property type="entry name" value="Ribonuclease H-like superfamily/Ribonuclease H"/>
    <property type="match status" value="1"/>
</dbReference>
<gene>
    <name evidence="6" type="ORF">IGS68_30370</name>
</gene>
<evidence type="ECO:0000313" key="7">
    <source>
        <dbReference type="Proteomes" id="UP000595197"/>
    </source>
</evidence>
<dbReference type="InterPro" id="IPR012337">
    <property type="entry name" value="RNaseH-like_sf"/>
</dbReference>
<keyword evidence="2" id="KW-0815">Transposition</keyword>
<dbReference type="Proteomes" id="UP000595197">
    <property type="component" value="Plasmid pTT6-1"/>
</dbReference>
<geneLocation type="plasmid" evidence="6 7">
    <name>pTT6-1</name>
</geneLocation>
<reference evidence="6" key="1">
    <citation type="submission" date="2021-02" db="EMBL/GenBank/DDBJ databases">
        <title>Skermanella TT6 skin isolate.</title>
        <authorList>
            <person name="Lee K."/>
            <person name="Ganzorig M."/>
        </authorList>
    </citation>
    <scope>NUCLEOTIDE SEQUENCE</scope>
    <source>
        <strain evidence="6">TT6</strain>
    </source>
</reference>
<name>A0ABX7BHI9_9PROT</name>
<dbReference type="InterPro" id="IPR036397">
    <property type="entry name" value="RNaseH_sf"/>
</dbReference>
<dbReference type="SUPFAM" id="SSF53098">
    <property type="entry name" value="Ribonuclease H-like"/>
    <property type="match status" value="1"/>
</dbReference>
<keyword evidence="6" id="KW-0614">Plasmid</keyword>
<dbReference type="InterPro" id="IPR047930">
    <property type="entry name" value="Transpos_IS6"/>
</dbReference>
<accession>A0ABX7BHI9</accession>
<evidence type="ECO:0000256" key="2">
    <source>
        <dbReference type="ARBA" id="ARBA00022578"/>
    </source>
</evidence>
<keyword evidence="3" id="KW-0238">DNA-binding</keyword>
<comment type="function">
    <text evidence="1">Involved in the transposition of the insertion sequence.</text>
</comment>
<protein>
    <submittedName>
        <fullName evidence="6">IS6 family transposase</fullName>
    </submittedName>
</protein>
<dbReference type="InterPro" id="IPR032874">
    <property type="entry name" value="DDE_dom"/>
</dbReference>
<evidence type="ECO:0000259" key="5">
    <source>
        <dbReference type="Pfam" id="PF13610"/>
    </source>
</evidence>